<dbReference type="Gene3D" id="3.40.50.300">
    <property type="entry name" value="P-loop containing nucleotide triphosphate hydrolases"/>
    <property type="match status" value="1"/>
</dbReference>
<evidence type="ECO:0000256" key="4">
    <source>
        <dbReference type="ARBA" id="ARBA00023136"/>
    </source>
</evidence>
<keyword evidence="10" id="KW-1185">Reference proteome</keyword>
<dbReference type="PROSITE" id="PS50929">
    <property type="entry name" value="ABC_TM1F"/>
    <property type="match status" value="1"/>
</dbReference>
<organism evidence="9 10">
    <name type="scientific">Streptomyces similanensis</name>
    <dbReference type="NCBI Taxonomy" id="1274988"/>
    <lineage>
        <taxon>Bacteria</taxon>
        <taxon>Bacillati</taxon>
        <taxon>Actinomycetota</taxon>
        <taxon>Actinomycetes</taxon>
        <taxon>Kitasatosporales</taxon>
        <taxon>Streptomycetaceae</taxon>
        <taxon>Streptomyces</taxon>
    </lineage>
</organism>
<dbReference type="PANTHER" id="PTHR43394">
    <property type="entry name" value="ATP-DEPENDENT PERMEASE MDL1, MITOCHONDRIAL"/>
    <property type="match status" value="1"/>
</dbReference>
<feature type="domain" description="ABC transmembrane type-1" evidence="8">
    <location>
        <begin position="51"/>
        <end position="322"/>
    </location>
</feature>
<dbReference type="Proteomes" id="UP001500124">
    <property type="component" value="Unassembled WGS sequence"/>
</dbReference>
<dbReference type="InterPro" id="IPR003439">
    <property type="entry name" value="ABC_transporter-like_ATP-bd"/>
</dbReference>
<dbReference type="InterPro" id="IPR017871">
    <property type="entry name" value="ABC_transporter-like_CS"/>
</dbReference>
<feature type="transmembrane region" description="Helical" evidence="6">
    <location>
        <begin position="156"/>
        <end position="174"/>
    </location>
</feature>
<proteinExistence type="predicted"/>
<dbReference type="SUPFAM" id="SSF90123">
    <property type="entry name" value="ABC transporter transmembrane region"/>
    <property type="match status" value="1"/>
</dbReference>
<dbReference type="SUPFAM" id="SSF52540">
    <property type="entry name" value="P-loop containing nucleoside triphosphate hydrolases"/>
    <property type="match status" value="1"/>
</dbReference>
<feature type="domain" description="ABC transporter" evidence="7">
    <location>
        <begin position="385"/>
        <end position="598"/>
    </location>
</feature>
<evidence type="ECO:0000313" key="10">
    <source>
        <dbReference type="Proteomes" id="UP001500124"/>
    </source>
</evidence>
<feature type="transmembrane region" description="Helical" evidence="6">
    <location>
        <begin position="269"/>
        <end position="295"/>
    </location>
</feature>
<dbReference type="InterPro" id="IPR036640">
    <property type="entry name" value="ABC1_TM_sf"/>
</dbReference>
<accession>A0ABP9LPJ8</accession>
<evidence type="ECO:0000259" key="8">
    <source>
        <dbReference type="PROSITE" id="PS50929"/>
    </source>
</evidence>
<protein>
    <submittedName>
        <fullName evidence="9">ABC transporter ATP-binding protein</fullName>
    </submittedName>
</protein>
<feature type="region of interest" description="Disordered" evidence="5">
    <location>
        <begin position="349"/>
        <end position="388"/>
    </location>
</feature>
<reference evidence="10" key="1">
    <citation type="journal article" date="2019" name="Int. J. Syst. Evol. Microbiol.">
        <title>The Global Catalogue of Microorganisms (GCM) 10K type strain sequencing project: providing services to taxonomists for standard genome sequencing and annotation.</title>
        <authorList>
            <consortium name="The Broad Institute Genomics Platform"/>
            <consortium name="The Broad Institute Genome Sequencing Center for Infectious Disease"/>
            <person name="Wu L."/>
            <person name="Ma J."/>
        </authorList>
    </citation>
    <scope>NUCLEOTIDE SEQUENCE [LARGE SCALE GENOMIC DNA]</scope>
    <source>
        <strain evidence="10">JCM 18410</strain>
    </source>
</reference>
<evidence type="ECO:0000256" key="5">
    <source>
        <dbReference type="SAM" id="MobiDB-lite"/>
    </source>
</evidence>
<dbReference type="PROSITE" id="PS50893">
    <property type="entry name" value="ABC_TRANSPORTER_2"/>
    <property type="match status" value="1"/>
</dbReference>
<dbReference type="InterPro" id="IPR011527">
    <property type="entry name" value="ABC1_TM_dom"/>
</dbReference>
<evidence type="ECO:0000259" key="7">
    <source>
        <dbReference type="PROSITE" id="PS50893"/>
    </source>
</evidence>
<keyword evidence="9" id="KW-0547">Nucleotide-binding</keyword>
<gene>
    <name evidence="9" type="ORF">GCM10023336_73640</name>
</gene>
<keyword evidence="3 6" id="KW-1133">Transmembrane helix</keyword>
<dbReference type="PROSITE" id="PS00211">
    <property type="entry name" value="ABC_TRANSPORTER_1"/>
    <property type="match status" value="1"/>
</dbReference>
<evidence type="ECO:0000256" key="6">
    <source>
        <dbReference type="SAM" id="Phobius"/>
    </source>
</evidence>
<evidence type="ECO:0000313" key="9">
    <source>
        <dbReference type="EMBL" id="GAA5080393.1"/>
    </source>
</evidence>
<comment type="caution">
    <text evidence="9">The sequence shown here is derived from an EMBL/GenBank/DDBJ whole genome shotgun (WGS) entry which is preliminary data.</text>
</comment>
<dbReference type="GO" id="GO:0005524">
    <property type="term" value="F:ATP binding"/>
    <property type="evidence" value="ECO:0007669"/>
    <property type="project" value="UniProtKB-KW"/>
</dbReference>
<feature type="transmembrane region" description="Helical" evidence="6">
    <location>
        <begin position="301"/>
        <end position="321"/>
    </location>
</feature>
<dbReference type="InterPro" id="IPR039421">
    <property type="entry name" value="Type_1_exporter"/>
</dbReference>
<keyword evidence="2 6" id="KW-0812">Transmembrane</keyword>
<evidence type="ECO:0000256" key="2">
    <source>
        <dbReference type="ARBA" id="ARBA00022692"/>
    </source>
</evidence>
<dbReference type="InterPro" id="IPR027417">
    <property type="entry name" value="P-loop_NTPase"/>
</dbReference>
<dbReference type="Pfam" id="PF00005">
    <property type="entry name" value="ABC_tran"/>
    <property type="match status" value="1"/>
</dbReference>
<feature type="transmembrane region" description="Helical" evidence="6">
    <location>
        <begin position="87"/>
        <end position="107"/>
    </location>
</feature>
<dbReference type="RefSeq" id="WP_345672396.1">
    <property type="nucleotide sequence ID" value="NZ_BAABKC010000135.1"/>
</dbReference>
<dbReference type="PANTHER" id="PTHR43394:SF1">
    <property type="entry name" value="ATP-BINDING CASSETTE SUB-FAMILY B MEMBER 10, MITOCHONDRIAL"/>
    <property type="match status" value="1"/>
</dbReference>
<feature type="transmembrane region" description="Helical" evidence="6">
    <location>
        <begin position="180"/>
        <end position="201"/>
    </location>
</feature>
<dbReference type="CDD" id="cd07346">
    <property type="entry name" value="ABC_6TM_exporters"/>
    <property type="match status" value="1"/>
</dbReference>
<feature type="compositionally biased region" description="Low complexity" evidence="5">
    <location>
        <begin position="14"/>
        <end position="33"/>
    </location>
</feature>
<dbReference type="Pfam" id="PF00664">
    <property type="entry name" value="ABC_membrane"/>
    <property type="match status" value="1"/>
</dbReference>
<sequence>MTVPAPAPPRRHPAAAARSALPASAAPAPAPTTSPRALLRWSLGERRRDLALASALFGTHQLGEALVPVIVGATVGEAVRSGSPAATVRWLCLLAADFLLLSLSYRFGARAAVRARQHTEHRVRMALTERVLRPAGGVRLAPGELLSRASGDAERVGAFAGTLAGTVAAVVVLAGSTVLLLRLSLGLGALVVAGTAGVLLAQNRLSHLLHRTSGAEQALQARATAHAEELVRGLRVLKGIGAERAVAADYARVSRDAVRAARRAVSAEGALVSVGVLLTGLYLTAVAALGGGLALDGRIGLGRLIAVLGLARFVIGPMRVVSAAHARYVRALASAARIRDVLATPPGVVETTAEQPQYGDEDLADTSEGRPSPVRPGPGPGAPASGAPALEFRDVSLPGAVTARWTAPGGQMTGLVCADPALADAVALLLAREEDPGAGRILLDGADLREFGLDALRATVLVCHHDPVLLPGTVGDNLAALTEDAAAVAEAARASFADQVVRAVPQGARTPVGDRGETLSGGQRQRVALGRALAARSPVLVLHDPTTAVDAATEDAVAERVRRTRTGRTTLVLTTSPAWLARCDSVIHLPSTDRTEQR</sequence>
<dbReference type="Gene3D" id="1.20.1560.10">
    <property type="entry name" value="ABC transporter type 1, transmembrane domain"/>
    <property type="match status" value="1"/>
</dbReference>
<evidence type="ECO:0000256" key="3">
    <source>
        <dbReference type="ARBA" id="ARBA00022989"/>
    </source>
</evidence>
<comment type="subcellular location">
    <subcellularLocation>
        <location evidence="1">Cell membrane</location>
        <topology evidence="1">Multi-pass membrane protein</topology>
    </subcellularLocation>
</comment>
<feature type="region of interest" description="Disordered" evidence="5">
    <location>
        <begin position="1"/>
        <end position="33"/>
    </location>
</feature>
<keyword evidence="4 6" id="KW-0472">Membrane</keyword>
<dbReference type="EMBL" id="BAABKC010000135">
    <property type="protein sequence ID" value="GAA5080393.1"/>
    <property type="molecule type" value="Genomic_DNA"/>
</dbReference>
<feature type="transmembrane region" description="Helical" evidence="6">
    <location>
        <begin position="50"/>
        <end position="75"/>
    </location>
</feature>
<name>A0ABP9LPJ8_9ACTN</name>
<keyword evidence="9" id="KW-0067">ATP-binding</keyword>
<evidence type="ECO:0000256" key="1">
    <source>
        <dbReference type="ARBA" id="ARBA00004651"/>
    </source>
</evidence>